<name>A0ABT8GU79_9BACL</name>
<evidence type="ECO:0008006" key="3">
    <source>
        <dbReference type="Google" id="ProtNLM"/>
    </source>
</evidence>
<dbReference type="RefSeq" id="WP_301139251.1">
    <property type="nucleotide sequence ID" value="NZ_JAUHTQ010000014.1"/>
</dbReference>
<gene>
    <name evidence="1" type="ORF">QYB95_15350</name>
</gene>
<proteinExistence type="predicted"/>
<protein>
    <recommendedName>
        <fullName evidence="3">HTH luxR-type domain-containing protein</fullName>
    </recommendedName>
</protein>
<evidence type="ECO:0000313" key="1">
    <source>
        <dbReference type="EMBL" id="MDN4494929.1"/>
    </source>
</evidence>
<accession>A0ABT8GU79</accession>
<dbReference type="EMBL" id="JAUHTQ010000014">
    <property type="protein sequence ID" value="MDN4494929.1"/>
    <property type="molecule type" value="Genomic_DNA"/>
</dbReference>
<sequence>MAYNINKEIEYKPFIISDINVVELLISLRYKYDENMFLENGSMFYITGAKALNQELVATYVSLDETIKKCNFSDKQLKLIKLVEQGYTHREIEQILKIDNSNVTKSLKTIYKTIVDINLREWRKSTYTNTLGIKTKQCSKCKENLPATNEFFSFDKTNNRFKASCKKCR</sequence>
<dbReference type="Proteomes" id="UP001172743">
    <property type="component" value="Unassembled WGS sequence"/>
</dbReference>
<evidence type="ECO:0000313" key="2">
    <source>
        <dbReference type="Proteomes" id="UP001172743"/>
    </source>
</evidence>
<comment type="caution">
    <text evidence="1">The sequence shown here is derived from an EMBL/GenBank/DDBJ whole genome shotgun (WGS) entry which is preliminary data.</text>
</comment>
<reference evidence="1" key="1">
    <citation type="submission" date="2023-07" db="EMBL/GenBank/DDBJ databases">
        <title>Ureibacillus sp. isolated from freshwater well.</title>
        <authorList>
            <person name="Kirdat K."/>
            <person name="Bhatt A."/>
            <person name="Teware R."/>
            <person name="Bhavsar Y."/>
            <person name="Yadav A."/>
        </authorList>
    </citation>
    <scope>NUCLEOTIDE SEQUENCE</scope>
    <source>
        <strain evidence="1">BA0131</strain>
    </source>
</reference>
<keyword evidence="2" id="KW-1185">Reference proteome</keyword>
<organism evidence="1 2">
    <name type="scientific">Ureibacillus aquaedulcis</name>
    <dbReference type="NCBI Taxonomy" id="3058421"/>
    <lineage>
        <taxon>Bacteria</taxon>
        <taxon>Bacillati</taxon>
        <taxon>Bacillota</taxon>
        <taxon>Bacilli</taxon>
        <taxon>Bacillales</taxon>
        <taxon>Caryophanaceae</taxon>
        <taxon>Ureibacillus</taxon>
    </lineage>
</organism>